<dbReference type="Pfam" id="PF00563">
    <property type="entry name" value="EAL"/>
    <property type="match status" value="1"/>
</dbReference>
<feature type="domain" description="EAL" evidence="1">
    <location>
        <begin position="166"/>
        <end position="419"/>
    </location>
</feature>
<organism evidence="2 3">
    <name type="scientific">Eisenbergiella massiliensis</name>
    <dbReference type="NCBI Taxonomy" id="1720294"/>
    <lineage>
        <taxon>Bacteria</taxon>
        <taxon>Bacillati</taxon>
        <taxon>Bacillota</taxon>
        <taxon>Clostridia</taxon>
        <taxon>Lachnospirales</taxon>
        <taxon>Lachnospiraceae</taxon>
        <taxon>Eisenbergiella</taxon>
    </lineage>
</organism>
<dbReference type="InterPro" id="IPR043128">
    <property type="entry name" value="Rev_trsase/Diguanyl_cyclase"/>
</dbReference>
<dbReference type="GO" id="GO:0071111">
    <property type="term" value="F:cyclic-guanylate-specific phosphodiesterase activity"/>
    <property type="evidence" value="ECO:0007669"/>
    <property type="project" value="InterPro"/>
</dbReference>
<dbReference type="PROSITE" id="PS50883">
    <property type="entry name" value="EAL"/>
    <property type="match status" value="1"/>
</dbReference>
<dbReference type="CDD" id="cd01948">
    <property type="entry name" value="EAL"/>
    <property type="match status" value="1"/>
</dbReference>
<dbReference type="Gene3D" id="3.30.70.270">
    <property type="match status" value="1"/>
</dbReference>
<evidence type="ECO:0000313" key="3">
    <source>
        <dbReference type="Proteomes" id="UP000260812"/>
    </source>
</evidence>
<accession>A0A3E3HVT1</accession>
<proteinExistence type="predicted"/>
<dbReference type="InterPro" id="IPR001633">
    <property type="entry name" value="EAL_dom"/>
</dbReference>
<evidence type="ECO:0000259" key="1">
    <source>
        <dbReference type="PROSITE" id="PS50883"/>
    </source>
</evidence>
<dbReference type="AlphaFoldDB" id="A0A3E3HVT1"/>
<comment type="caution">
    <text evidence="2">The sequence shown here is derived from an EMBL/GenBank/DDBJ whole genome shotgun (WGS) entry which is preliminary data.</text>
</comment>
<sequence>MKDMKNEPWLMDKYNQVCQSRIPGYALVSLKIKRFRIFNRLYDRETGDLLIEKVYEVLEDWLEDGEYIARIYLDYYNILMRFPDDYDALFARVIEMNRIVRDMPYEPFQGKIFSGLGIFPLPEEPVDFYTAQYNADICRNECPQSPYRNSHFEVYGVTYRDNNLLAFDLAQNLLPAIEAGHIKLYLQPKVDLRTGEITRAEALVRWIDPEKGMIPVGDFLPSLEENGLIEEVDLYLFGKVCRLINQWKEKYGRKICISVNLSRCAFEYIYFFKDYQKVYAKDPCPKDCIEFELLESIVLNQVERVKRVVTEIKDFGFSCSLDDFGSGYSSFSVLTNVDLSTLKIDRSLFMNENDTREQIIIRNILKTAQALHMKSVAEGVETRGYVDFLRELGCDYVQGYVYYKPMPAEEFEERFLVNGEKVSFDES</sequence>
<reference evidence="2" key="1">
    <citation type="submission" date="2018-08" db="EMBL/GenBank/DDBJ databases">
        <title>A genome reference for cultivated species of the human gut microbiota.</title>
        <authorList>
            <person name="Zou Y."/>
            <person name="Xue W."/>
            <person name="Luo G."/>
        </authorList>
    </citation>
    <scope>NUCLEOTIDE SEQUENCE [LARGE SCALE GENOMIC DNA]</scope>
    <source>
        <strain evidence="2">TF05-5AC</strain>
    </source>
</reference>
<dbReference type="Proteomes" id="UP000260812">
    <property type="component" value="Unassembled WGS sequence"/>
</dbReference>
<dbReference type="InterPro" id="IPR050706">
    <property type="entry name" value="Cyclic-di-GMP_PDE-like"/>
</dbReference>
<dbReference type="RefSeq" id="WP_117545771.1">
    <property type="nucleotide sequence ID" value="NZ_JBKUNB010000001.1"/>
</dbReference>
<gene>
    <name evidence="2" type="ORF">DXC51_26760</name>
</gene>
<name>A0A3E3HVT1_9FIRM</name>
<keyword evidence="3" id="KW-1185">Reference proteome</keyword>
<evidence type="ECO:0000313" key="2">
    <source>
        <dbReference type="EMBL" id="RGE55943.1"/>
    </source>
</evidence>
<dbReference type="EMBL" id="QVLV01000033">
    <property type="protein sequence ID" value="RGE55943.1"/>
    <property type="molecule type" value="Genomic_DNA"/>
</dbReference>
<dbReference type="Gene3D" id="3.20.20.450">
    <property type="entry name" value="EAL domain"/>
    <property type="match status" value="1"/>
</dbReference>
<dbReference type="InterPro" id="IPR035919">
    <property type="entry name" value="EAL_sf"/>
</dbReference>
<protein>
    <submittedName>
        <fullName evidence="2">EAL domain-containing protein</fullName>
    </submittedName>
</protein>
<dbReference type="SUPFAM" id="SSF141868">
    <property type="entry name" value="EAL domain-like"/>
    <property type="match status" value="1"/>
</dbReference>
<dbReference type="GeneID" id="97990356"/>
<dbReference type="InterPro" id="IPR029787">
    <property type="entry name" value="Nucleotide_cyclase"/>
</dbReference>
<dbReference type="SMART" id="SM00052">
    <property type="entry name" value="EAL"/>
    <property type="match status" value="1"/>
</dbReference>
<dbReference type="PANTHER" id="PTHR33121:SF70">
    <property type="entry name" value="SIGNALING PROTEIN YKOW"/>
    <property type="match status" value="1"/>
</dbReference>
<dbReference type="PANTHER" id="PTHR33121">
    <property type="entry name" value="CYCLIC DI-GMP PHOSPHODIESTERASE PDEF"/>
    <property type="match status" value="1"/>
</dbReference>
<dbReference type="SUPFAM" id="SSF55073">
    <property type="entry name" value="Nucleotide cyclase"/>
    <property type="match status" value="1"/>
</dbReference>